<protein>
    <submittedName>
        <fullName evidence="1">Uncharacterized protein</fullName>
    </submittedName>
</protein>
<reference evidence="1" key="1">
    <citation type="submission" date="2021-04" db="EMBL/GenBank/DDBJ databases">
        <authorList>
            <person name="Chebbi M.A.C M."/>
        </authorList>
    </citation>
    <scope>NUCLEOTIDE SEQUENCE</scope>
</reference>
<gene>
    <name evidence="1" type="ORF">HICCMSTLAB_LOCUS3897</name>
</gene>
<evidence type="ECO:0000313" key="2">
    <source>
        <dbReference type="Proteomes" id="UP000786811"/>
    </source>
</evidence>
<accession>A0A8J2MDN6</accession>
<keyword evidence="2" id="KW-1185">Reference proteome</keyword>
<dbReference type="AlphaFoldDB" id="A0A8J2MDN6"/>
<dbReference type="EMBL" id="CAJNRD030001118">
    <property type="protein sequence ID" value="CAG5083657.1"/>
    <property type="molecule type" value="Genomic_DNA"/>
</dbReference>
<name>A0A8J2MDN6_COTCN</name>
<comment type="caution">
    <text evidence="1">The sequence shown here is derived from an EMBL/GenBank/DDBJ whole genome shotgun (WGS) entry which is preliminary data.</text>
</comment>
<proteinExistence type="predicted"/>
<organism evidence="1 2">
    <name type="scientific">Cotesia congregata</name>
    <name type="common">Parasitoid wasp</name>
    <name type="synonym">Apanteles congregatus</name>
    <dbReference type="NCBI Taxonomy" id="51543"/>
    <lineage>
        <taxon>Eukaryota</taxon>
        <taxon>Metazoa</taxon>
        <taxon>Ecdysozoa</taxon>
        <taxon>Arthropoda</taxon>
        <taxon>Hexapoda</taxon>
        <taxon>Insecta</taxon>
        <taxon>Pterygota</taxon>
        <taxon>Neoptera</taxon>
        <taxon>Endopterygota</taxon>
        <taxon>Hymenoptera</taxon>
        <taxon>Apocrita</taxon>
        <taxon>Ichneumonoidea</taxon>
        <taxon>Braconidae</taxon>
        <taxon>Microgastrinae</taxon>
        <taxon>Cotesia</taxon>
    </lineage>
</organism>
<dbReference type="Proteomes" id="UP000786811">
    <property type="component" value="Unassembled WGS sequence"/>
</dbReference>
<feature type="non-terminal residue" evidence="1">
    <location>
        <position position="1"/>
    </location>
</feature>
<sequence length="116" mass="13220">MCARKLELRGLVSFLVHLWITRSSLLLPGIIQVLTDLWDIVSPGSFISSCGYSSTQQQLMLAEFILQDLQKFYKIVIVLRTTTVPCNRILPIDVQSVELVFLQELHCVVRELYPGL</sequence>
<evidence type="ECO:0000313" key="1">
    <source>
        <dbReference type="EMBL" id="CAG5083657.1"/>
    </source>
</evidence>